<proteinExistence type="predicted"/>
<dbReference type="GeneID" id="54303200"/>
<gene>
    <name evidence="1" type="ORF">K452DRAFT_35101</name>
</gene>
<dbReference type="AlphaFoldDB" id="A0A6A6BF07"/>
<name>A0A6A6BF07_9PEZI</name>
<protein>
    <submittedName>
        <fullName evidence="1">Uncharacterized protein</fullName>
    </submittedName>
</protein>
<keyword evidence="2" id="KW-1185">Reference proteome</keyword>
<sequence>MQLGLRISARPAARGFRRLRDPRCPYVLRLSANTVFANYRDRPYIPQCDEQQAIPPITGPPAGSCCSATPPMLLDSRLGNHLKEVKERSGLYQRRLQCRDSAVCQRPRLSAMPSCGKSMLDEAPVIDPWKNPYRSSVLDLEPSDHGSTCGPWT</sequence>
<dbReference type="Proteomes" id="UP000799438">
    <property type="component" value="Unassembled WGS sequence"/>
</dbReference>
<reference evidence="1" key="1">
    <citation type="journal article" date="2020" name="Stud. Mycol.">
        <title>101 Dothideomycetes genomes: a test case for predicting lifestyles and emergence of pathogens.</title>
        <authorList>
            <person name="Haridas S."/>
            <person name="Albert R."/>
            <person name="Binder M."/>
            <person name="Bloem J."/>
            <person name="Labutti K."/>
            <person name="Salamov A."/>
            <person name="Andreopoulos B."/>
            <person name="Baker S."/>
            <person name="Barry K."/>
            <person name="Bills G."/>
            <person name="Bluhm B."/>
            <person name="Cannon C."/>
            <person name="Castanera R."/>
            <person name="Culley D."/>
            <person name="Daum C."/>
            <person name="Ezra D."/>
            <person name="Gonzalez J."/>
            <person name="Henrissat B."/>
            <person name="Kuo A."/>
            <person name="Liang C."/>
            <person name="Lipzen A."/>
            <person name="Lutzoni F."/>
            <person name="Magnuson J."/>
            <person name="Mondo S."/>
            <person name="Nolan M."/>
            <person name="Ohm R."/>
            <person name="Pangilinan J."/>
            <person name="Park H.-J."/>
            <person name="Ramirez L."/>
            <person name="Alfaro M."/>
            <person name="Sun H."/>
            <person name="Tritt A."/>
            <person name="Yoshinaga Y."/>
            <person name="Zwiers L.-H."/>
            <person name="Turgeon B."/>
            <person name="Goodwin S."/>
            <person name="Spatafora J."/>
            <person name="Crous P."/>
            <person name="Grigoriev I."/>
        </authorList>
    </citation>
    <scope>NUCLEOTIDE SEQUENCE</scope>
    <source>
        <strain evidence="1">CBS 121167</strain>
    </source>
</reference>
<organism evidence="1 2">
    <name type="scientific">Aplosporella prunicola CBS 121167</name>
    <dbReference type="NCBI Taxonomy" id="1176127"/>
    <lineage>
        <taxon>Eukaryota</taxon>
        <taxon>Fungi</taxon>
        <taxon>Dikarya</taxon>
        <taxon>Ascomycota</taxon>
        <taxon>Pezizomycotina</taxon>
        <taxon>Dothideomycetes</taxon>
        <taxon>Dothideomycetes incertae sedis</taxon>
        <taxon>Botryosphaeriales</taxon>
        <taxon>Aplosporellaceae</taxon>
        <taxon>Aplosporella</taxon>
    </lineage>
</organism>
<dbReference type="RefSeq" id="XP_033397607.1">
    <property type="nucleotide sequence ID" value="XM_033545692.1"/>
</dbReference>
<accession>A0A6A6BF07</accession>
<evidence type="ECO:0000313" key="1">
    <source>
        <dbReference type="EMBL" id="KAF2141895.1"/>
    </source>
</evidence>
<evidence type="ECO:0000313" key="2">
    <source>
        <dbReference type="Proteomes" id="UP000799438"/>
    </source>
</evidence>
<dbReference type="EMBL" id="ML995486">
    <property type="protein sequence ID" value="KAF2141895.1"/>
    <property type="molecule type" value="Genomic_DNA"/>
</dbReference>